<dbReference type="NCBIfam" id="TIGR02871">
    <property type="entry name" value="spore_ylbJ"/>
    <property type="match status" value="1"/>
</dbReference>
<dbReference type="OrthoDB" id="1645614at2"/>
<feature type="transmembrane region" description="Helical" evidence="1">
    <location>
        <begin position="26"/>
        <end position="44"/>
    </location>
</feature>
<comment type="caution">
    <text evidence="2">The sequence shown here is derived from an EMBL/GenBank/DDBJ whole genome shotgun (WGS) entry which is preliminary data.</text>
</comment>
<dbReference type="EMBL" id="PVXO01000033">
    <property type="protein sequence ID" value="PRR78962.1"/>
    <property type="molecule type" value="Genomic_DNA"/>
</dbReference>
<feature type="transmembrane region" description="Helical" evidence="1">
    <location>
        <begin position="56"/>
        <end position="77"/>
    </location>
</feature>
<feature type="transmembrane region" description="Helical" evidence="1">
    <location>
        <begin position="326"/>
        <end position="344"/>
    </location>
</feature>
<keyword evidence="1" id="KW-0472">Membrane</keyword>
<feature type="transmembrane region" description="Helical" evidence="1">
    <location>
        <begin position="97"/>
        <end position="116"/>
    </location>
</feature>
<feature type="transmembrane region" description="Helical" evidence="1">
    <location>
        <begin position="5"/>
        <end position="20"/>
    </location>
</feature>
<feature type="transmembrane region" description="Helical" evidence="1">
    <location>
        <begin position="219"/>
        <end position="237"/>
    </location>
</feature>
<evidence type="ECO:0000313" key="2">
    <source>
        <dbReference type="EMBL" id="PRR78962.1"/>
    </source>
</evidence>
<reference evidence="2 3" key="1">
    <citation type="submission" date="2018-03" db="EMBL/GenBank/DDBJ databases">
        <title>Genome sequence of Clostridium liquoris DSM 100320.</title>
        <authorList>
            <person name="Poehlein A."/>
            <person name="Daniel R."/>
        </authorList>
    </citation>
    <scope>NUCLEOTIDE SEQUENCE [LARGE SCALE GENOMIC DNA]</scope>
    <source>
        <strain evidence="2 3">DSM 100320</strain>
    </source>
</reference>
<dbReference type="AlphaFoldDB" id="A0A2T0B515"/>
<evidence type="ECO:0000256" key="1">
    <source>
        <dbReference type="SAM" id="Phobius"/>
    </source>
</evidence>
<keyword evidence="1" id="KW-1133">Transmembrane helix</keyword>
<sequence>MRILLYILIMAIFILLALLLKDKSLIITIICSLIIISFVLNPMVCIKGCISGASLFFYKVFPSLFPFLIICNIMLSYNGVYIYSKVFGKLLCYPLGLPLNCSFALIVSILCGYPLGAKYSCDLYEKKIIDYKTCERLLNIASNPSPLFIIGSVATSMLGNTNIGYVLLLACYISCIIISFIIPGRVHGKKFNDKKNISQSFNINLGNVLRDSIDNGIKTSLSVGGFIILFSVVNSIIKNSFIFHFILEKILIIFKIPKTLSEGSILGLMEMTNGCNTISSCNINYGVKLLIIGFLLSFSGLCIIWQCNSFMSKHGFSLINYSKYKVIQGLLCSLVSYILYLLLYNNSVVTTFKENISISYNINLIFITAIFLLFILPVITYNLKKHIQ</sequence>
<organism evidence="2 3">
    <name type="scientific">Clostridium liquoris</name>
    <dbReference type="NCBI Taxonomy" id="1289519"/>
    <lineage>
        <taxon>Bacteria</taxon>
        <taxon>Bacillati</taxon>
        <taxon>Bacillota</taxon>
        <taxon>Clostridia</taxon>
        <taxon>Eubacteriales</taxon>
        <taxon>Clostridiaceae</taxon>
        <taxon>Clostridium</taxon>
    </lineage>
</organism>
<feature type="transmembrane region" description="Helical" evidence="1">
    <location>
        <begin position="364"/>
        <end position="383"/>
    </location>
</feature>
<gene>
    <name evidence="2" type="primary">ylbJ</name>
    <name evidence="2" type="ORF">CLLI_11820</name>
</gene>
<dbReference type="InterPro" id="IPR014226">
    <property type="entry name" value="Spore_IM_YlbJ"/>
</dbReference>
<evidence type="ECO:0000313" key="3">
    <source>
        <dbReference type="Proteomes" id="UP000239706"/>
    </source>
</evidence>
<feature type="transmembrane region" description="Helical" evidence="1">
    <location>
        <begin position="163"/>
        <end position="182"/>
    </location>
</feature>
<protein>
    <submittedName>
        <fullName evidence="2">Sporulation integral membrane protein YlbJ</fullName>
    </submittedName>
</protein>
<accession>A0A2T0B515</accession>
<feature type="transmembrane region" description="Helical" evidence="1">
    <location>
        <begin position="285"/>
        <end position="305"/>
    </location>
</feature>
<dbReference type="RefSeq" id="WP_106063306.1">
    <property type="nucleotide sequence ID" value="NZ_PVXO01000033.1"/>
</dbReference>
<name>A0A2T0B515_9CLOT</name>
<keyword evidence="3" id="KW-1185">Reference proteome</keyword>
<dbReference type="Proteomes" id="UP000239706">
    <property type="component" value="Unassembled WGS sequence"/>
</dbReference>
<keyword evidence="1" id="KW-0812">Transmembrane</keyword>
<proteinExistence type="predicted"/>